<dbReference type="CDD" id="cd01627">
    <property type="entry name" value="HAD_TPP"/>
    <property type="match status" value="1"/>
</dbReference>
<dbReference type="GO" id="GO:0003825">
    <property type="term" value="F:alpha,alpha-trehalose-phosphate synthase (UDP-forming) activity"/>
    <property type="evidence" value="ECO:0007669"/>
    <property type="project" value="TreeGrafter"/>
</dbReference>
<dbReference type="Proteomes" id="UP000242610">
    <property type="component" value="Unassembled WGS sequence"/>
</dbReference>
<evidence type="ECO:0000256" key="3">
    <source>
        <dbReference type="SAM" id="MobiDB-lite"/>
    </source>
</evidence>
<evidence type="ECO:0000313" key="5">
    <source>
        <dbReference type="Proteomes" id="UP000242610"/>
    </source>
</evidence>
<dbReference type="Pfam" id="PF00982">
    <property type="entry name" value="Glyco_transf_20"/>
    <property type="match status" value="2"/>
</dbReference>
<accession>A0A1C4H631</accession>
<dbReference type="Gene3D" id="3.40.50.1000">
    <property type="entry name" value="HAD superfamily/HAD-like"/>
    <property type="match status" value="1"/>
</dbReference>
<dbReference type="STRING" id="1505727.GA0061077_1101"/>
<protein>
    <submittedName>
        <fullName evidence="4">Trehalose 6-phosphate synthase/phosphatase</fullName>
    </submittedName>
</protein>
<dbReference type="NCBIfam" id="TIGR01484">
    <property type="entry name" value="HAD-SF-IIB"/>
    <property type="match status" value="1"/>
</dbReference>
<dbReference type="InterPro" id="IPR023214">
    <property type="entry name" value="HAD_sf"/>
</dbReference>
<dbReference type="CDD" id="cd03788">
    <property type="entry name" value="GT20_TPS"/>
    <property type="match status" value="1"/>
</dbReference>
<feature type="compositionally biased region" description="Basic and acidic residues" evidence="3">
    <location>
        <begin position="836"/>
        <end position="848"/>
    </location>
</feature>
<dbReference type="NCBIfam" id="TIGR00685">
    <property type="entry name" value="T6PP"/>
    <property type="match status" value="1"/>
</dbReference>
<dbReference type="InterPro" id="IPR001830">
    <property type="entry name" value="Glyco_trans_20"/>
</dbReference>
<dbReference type="RefSeq" id="WP_159426923.1">
    <property type="nucleotide sequence ID" value="NZ_FMBL01000003.1"/>
</dbReference>
<evidence type="ECO:0000313" key="4">
    <source>
        <dbReference type="EMBL" id="SCC80223.1"/>
    </source>
</evidence>
<gene>
    <name evidence="4" type="ORF">GA0061077_1101</name>
</gene>
<evidence type="ECO:0000256" key="2">
    <source>
        <dbReference type="ARBA" id="ARBA00008799"/>
    </source>
</evidence>
<dbReference type="PANTHER" id="PTHR10788">
    <property type="entry name" value="TREHALOSE-6-PHOSPHATE SYNTHASE"/>
    <property type="match status" value="1"/>
</dbReference>
<reference evidence="5" key="1">
    <citation type="submission" date="2016-08" db="EMBL/GenBank/DDBJ databases">
        <authorList>
            <person name="Varghese N."/>
            <person name="Submissions Spin"/>
        </authorList>
    </citation>
    <scope>NUCLEOTIDE SEQUENCE [LARGE SCALE GENOMIC DNA]</scope>
    <source>
        <strain evidence="5">R-52791</strain>
    </source>
</reference>
<dbReference type="Gene3D" id="3.40.50.2000">
    <property type="entry name" value="Glycogen Phosphorylase B"/>
    <property type="match status" value="2"/>
</dbReference>
<dbReference type="GO" id="GO:0005992">
    <property type="term" value="P:trehalose biosynthetic process"/>
    <property type="evidence" value="ECO:0007669"/>
    <property type="project" value="InterPro"/>
</dbReference>
<dbReference type="InterPro" id="IPR003337">
    <property type="entry name" value="Trehalose_PPase"/>
</dbReference>
<dbReference type="GO" id="GO:0005829">
    <property type="term" value="C:cytosol"/>
    <property type="evidence" value="ECO:0007669"/>
    <property type="project" value="TreeGrafter"/>
</dbReference>
<dbReference type="OrthoDB" id="9761633at2"/>
<dbReference type="SUPFAM" id="SSF53756">
    <property type="entry name" value="UDP-Glycosyltransferase/glycogen phosphorylase"/>
    <property type="match status" value="2"/>
</dbReference>
<organism evidence="4 5">
    <name type="scientific">Bifidobacterium commune</name>
    <dbReference type="NCBI Taxonomy" id="1505727"/>
    <lineage>
        <taxon>Bacteria</taxon>
        <taxon>Bacillati</taxon>
        <taxon>Actinomycetota</taxon>
        <taxon>Actinomycetes</taxon>
        <taxon>Bifidobacteriales</taxon>
        <taxon>Bifidobacteriaceae</taxon>
        <taxon>Bifidobacterium</taxon>
    </lineage>
</organism>
<sequence length="860" mass="96112">MARLIIVSNRLPMSLHSRPDGTYVLTQNIGGLSTAIGPYHKSHKDCLWVGWSGIDPTTRTEDEINAISDEFTRHRCIPIFLDSKQINGYYAGYSNDTLWPLFHDFAHEAKFDSLTWKAYEEVNEKFADTIAALANPDDTVWVQDYHLMLLPALLRARQPKLKIGWFLHIPFPSPEIFHQLPNGKELLEGLMGADLLGFHTEDFCANFLASVKSMLNLGIDKGGRISVQEDGRQRFVTVDAFPIGMDYGLYRRNARSSLAQAMRHGIEAFSGKRTRRVSTSLSAESRAAAEAEESWSAYTEDDLSEVKLAQSAAAKRGTRDNKVIVSVDRLDYTKGLPERLRAFALMLSRYPEWVGHVTYYLLATPSREGVESYRQLKEHVDQLVGEINGKYSLLSWTPIHYITRSLPIKPVCGIYSAGDVALVTPLRDGMNLVAKEYLASRDGRDGALVLSDQCGAASELTDAYIVNPYDTEAVCEALHSALEISSAEAKRRNAVMQARLKYRTASLWSTEFLSALRQVSDPRWADRRLRSIQRDRLVHEWGQSGRKLLLCDYDGTLTQLTRTPGRAKPTRRLLALLREVGSIPDVDLYLVSGRTQETMEEWFGDLPVGLIAEHGAWRSEPVISDKAASKRIWIRADGMPDPEEWRPIIEIIMDKAVARVPKSFIEHKSTDLAWHYRLSDQKLAKEQRERLVAELEKICPQYDLLVMRNSKVIEVCPTNVSKGQAVEPLLRCGRYDFVLALGDDTTDETMFEAVVNAAGAHIEPHSEIDVESALSSADAESDIESNDSTLTGWTIKVGAGDTQAHSRIASPADTERLLGYLVSESQAVAAGSLPELEGRPKDEIEAKNNAKPKGVPKAKK</sequence>
<evidence type="ECO:0000256" key="1">
    <source>
        <dbReference type="ARBA" id="ARBA00006330"/>
    </source>
</evidence>
<dbReference type="EMBL" id="FMBL01000003">
    <property type="protein sequence ID" value="SCC80223.1"/>
    <property type="molecule type" value="Genomic_DNA"/>
</dbReference>
<dbReference type="InterPro" id="IPR036412">
    <property type="entry name" value="HAD-like_sf"/>
</dbReference>
<dbReference type="InterPro" id="IPR006379">
    <property type="entry name" value="HAD-SF_hydro_IIB"/>
</dbReference>
<dbReference type="SUPFAM" id="SSF56784">
    <property type="entry name" value="HAD-like"/>
    <property type="match status" value="1"/>
</dbReference>
<dbReference type="PANTHER" id="PTHR10788:SF106">
    <property type="entry name" value="BCDNA.GH08860"/>
    <property type="match status" value="1"/>
</dbReference>
<dbReference type="NCBIfam" id="NF011071">
    <property type="entry name" value="PRK14501.1"/>
    <property type="match status" value="1"/>
</dbReference>
<dbReference type="Pfam" id="PF02358">
    <property type="entry name" value="Trehalose_PPase"/>
    <property type="match status" value="1"/>
</dbReference>
<keyword evidence="5" id="KW-1185">Reference proteome</keyword>
<feature type="region of interest" description="Disordered" evidence="3">
    <location>
        <begin position="832"/>
        <end position="860"/>
    </location>
</feature>
<comment type="similarity">
    <text evidence="2">Belongs to the glycosyltransferase 20 family.</text>
</comment>
<dbReference type="AlphaFoldDB" id="A0A1C4H631"/>
<proteinExistence type="inferred from homology"/>
<name>A0A1C4H631_9BIFI</name>
<comment type="similarity">
    <text evidence="1">In the C-terminal section; belongs to the trehalose phosphatase family.</text>
</comment>
<dbReference type="GO" id="GO:0004805">
    <property type="term" value="F:trehalose-phosphatase activity"/>
    <property type="evidence" value="ECO:0007669"/>
    <property type="project" value="TreeGrafter"/>
</dbReference>
<dbReference type="Gene3D" id="3.30.70.1020">
    <property type="entry name" value="Trehalose-6-phosphate phosphatase related protein, domain 2"/>
    <property type="match status" value="1"/>
</dbReference>